<sequence length="263" mass="29965">MMGKHSNIILIDATDDRILESLKTPTLAKEVVARAAETELWDAYQQVITYFDPKHVSPQLFTDGNEPIAVSALPLQQFPNATSQAFDTMSDAFCAYYDAITLKEHIASEHRTLTQALKKQKGILRRKAKALQTDLERAEKSDDYRIQGELILANLHTITRGQTQVELQNYYSPELEKLTIHLNPEQTPSDNAQAYFKKYTKAKRGRSRIQQLISDLDADQETLQLYTSKLESADTLEALQRLRAELSRAAISRHNSVESRSRW</sequence>
<proteinExistence type="predicted"/>
<gene>
    <name evidence="1" type="ORF">GBAR_LOCUS10435</name>
</gene>
<organism evidence="1 2">
    <name type="scientific">Geodia barretti</name>
    <name type="common">Barrett's horny sponge</name>
    <dbReference type="NCBI Taxonomy" id="519541"/>
    <lineage>
        <taxon>Eukaryota</taxon>
        <taxon>Metazoa</taxon>
        <taxon>Porifera</taxon>
        <taxon>Demospongiae</taxon>
        <taxon>Heteroscleromorpha</taxon>
        <taxon>Tetractinellida</taxon>
        <taxon>Astrophorina</taxon>
        <taxon>Geodiidae</taxon>
        <taxon>Geodia</taxon>
    </lineage>
</organism>
<dbReference type="AlphaFoldDB" id="A0AA35RV43"/>
<dbReference type="Proteomes" id="UP001174909">
    <property type="component" value="Unassembled WGS sequence"/>
</dbReference>
<protein>
    <submittedName>
        <fullName evidence="1">Rqc2 homolog RqcH</fullName>
    </submittedName>
</protein>
<comment type="caution">
    <text evidence="1">The sequence shown here is derived from an EMBL/GenBank/DDBJ whole genome shotgun (WGS) entry which is preliminary data.</text>
</comment>
<evidence type="ECO:0000313" key="2">
    <source>
        <dbReference type="Proteomes" id="UP001174909"/>
    </source>
</evidence>
<evidence type="ECO:0000313" key="1">
    <source>
        <dbReference type="EMBL" id="CAI8017101.1"/>
    </source>
</evidence>
<dbReference type="Pfam" id="PF05833">
    <property type="entry name" value="NFACT_N"/>
    <property type="match status" value="1"/>
</dbReference>
<keyword evidence="2" id="KW-1185">Reference proteome</keyword>
<reference evidence="1" key="1">
    <citation type="submission" date="2023-03" db="EMBL/GenBank/DDBJ databases">
        <authorList>
            <person name="Steffen K."/>
            <person name="Cardenas P."/>
        </authorList>
    </citation>
    <scope>NUCLEOTIDE SEQUENCE</scope>
</reference>
<dbReference type="EMBL" id="CASHTH010001592">
    <property type="protein sequence ID" value="CAI8017101.1"/>
    <property type="molecule type" value="Genomic_DNA"/>
</dbReference>
<accession>A0AA35RV43</accession>
<name>A0AA35RV43_GEOBA</name>